<sequence>MQSLKPLTLGIGCRRFASAEQIGAAVHAALFALGKPLDDVRAVATLDAKAREPGLAAFCARHGLPLLTFTREQIAALPATLTPSPAVREHLGIDGVCEPCALLAAPGGRLIAAKTVRDGVTVAIASLPRDAE</sequence>
<reference evidence="2 3" key="1">
    <citation type="submission" date="2019-04" db="EMBL/GenBank/DDBJ databases">
        <title>Trinickia sp. 7GSK02, isolated from subtropical forest soil.</title>
        <authorList>
            <person name="Gao Z.-H."/>
            <person name="Qiu L.-H."/>
        </authorList>
    </citation>
    <scope>NUCLEOTIDE SEQUENCE [LARGE SCALE GENOMIC DNA]</scope>
    <source>
        <strain evidence="2 3">7GSK02</strain>
    </source>
</reference>
<dbReference type="RefSeq" id="WP_136895537.1">
    <property type="nucleotide sequence ID" value="NZ_SWJE01000007.1"/>
</dbReference>
<dbReference type="Proteomes" id="UP000305539">
    <property type="component" value="Unassembled WGS sequence"/>
</dbReference>
<feature type="domain" description="CobE/GbiG C-terminal" evidence="1">
    <location>
        <begin position="7"/>
        <end position="125"/>
    </location>
</feature>
<keyword evidence="3" id="KW-1185">Reference proteome</keyword>
<dbReference type="PANTHER" id="PTHR37477">
    <property type="entry name" value="COBALT-PRECORRIN-5A HYDROLASE"/>
    <property type="match status" value="1"/>
</dbReference>
<name>A0A4U1I4T9_9BURK</name>
<gene>
    <name evidence="2" type="ORF">FAZ69_14255</name>
</gene>
<accession>A0A4U1I4T9</accession>
<dbReference type="Pfam" id="PF01890">
    <property type="entry name" value="CbiG_C"/>
    <property type="match status" value="1"/>
</dbReference>
<comment type="caution">
    <text evidence="2">The sequence shown here is derived from an EMBL/GenBank/DDBJ whole genome shotgun (WGS) entry which is preliminary data.</text>
</comment>
<protein>
    <submittedName>
        <fullName evidence="2">Cobalamin biosynthesis protein</fullName>
    </submittedName>
</protein>
<evidence type="ECO:0000313" key="3">
    <source>
        <dbReference type="Proteomes" id="UP000305539"/>
    </source>
</evidence>
<dbReference type="InterPro" id="IPR002750">
    <property type="entry name" value="CobE/GbiG_C"/>
</dbReference>
<dbReference type="InterPro" id="IPR036518">
    <property type="entry name" value="CobE/GbiG_C_sf"/>
</dbReference>
<organism evidence="2 3">
    <name type="scientific">Trinickia terrae</name>
    <dbReference type="NCBI Taxonomy" id="2571161"/>
    <lineage>
        <taxon>Bacteria</taxon>
        <taxon>Pseudomonadati</taxon>
        <taxon>Pseudomonadota</taxon>
        <taxon>Betaproteobacteria</taxon>
        <taxon>Burkholderiales</taxon>
        <taxon>Burkholderiaceae</taxon>
        <taxon>Trinickia</taxon>
    </lineage>
</organism>
<dbReference type="AlphaFoldDB" id="A0A4U1I4T9"/>
<dbReference type="PANTHER" id="PTHR37477:SF1">
    <property type="entry name" value="COBALT-PRECORRIN-5A HYDROLASE"/>
    <property type="match status" value="1"/>
</dbReference>
<dbReference type="OrthoDB" id="9781023at2"/>
<dbReference type="InterPro" id="IPR052553">
    <property type="entry name" value="CbiG_hydrolase"/>
</dbReference>
<dbReference type="SUPFAM" id="SSF159664">
    <property type="entry name" value="CobE/GbiG C-terminal domain-like"/>
    <property type="match status" value="1"/>
</dbReference>
<dbReference type="EMBL" id="SWJE01000007">
    <property type="protein sequence ID" value="TKC88308.1"/>
    <property type="molecule type" value="Genomic_DNA"/>
</dbReference>
<dbReference type="Gene3D" id="3.30.420.180">
    <property type="entry name" value="CobE/GbiG C-terminal domain"/>
    <property type="match status" value="1"/>
</dbReference>
<proteinExistence type="predicted"/>
<evidence type="ECO:0000259" key="1">
    <source>
        <dbReference type="Pfam" id="PF01890"/>
    </source>
</evidence>
<dbReference type="GO" id="GO:0009236">
    <property type="term" value="P:cobalamin biosynthetic process"/>
    <property type="evidence" value="ECO:0007669"/>
    <property type="project" value="InterPro"/>
</dbReference>
<evidence type="ECO:0000313" key="2">
    <source>
        <dbReference type="EMBL" id="TKC88308.1"/>
    </source>
</evidence>